<dbReference type="EMBL" id="ADBL01001073">
    <property type="status" value="NOT_ANNOTATED_CDS"/>
    <property type="molecule type" value="Genomic_DNA"/>
</dbReference>
<feature type="region of interest" description="Disordered" evidence="8">
    <location>
        <begin position="291"/>
        <end position="358"/>
    </location>
</feature>
<dbReference type="PANTHER" id="PTHR11101:SF55">
    <property type="entry name" value="PHOSPHATE TRANSPORTER"/>
    <property type="match status" value="1"/>
</dbReference>
<reference evidence="9" key="2">
    <citation type="submission" date="2010-05" db="EMBL/GenBank/DDBJ databases">
        <title>The Genome Sequence of Magnaporthe poae strain ATCC 64411.</title>
        <authorList>
            <consortium name="The Broad Institute Genome Sequencing Platform"/>
            <consortium name="Broad Institute Genome Sequencing Center for Infectious Disease"/>
            <person name="Ma L.-J."/>
            <person name="Dead R."/>
            <person name="Young S."/>
            <person name="Zeng Q."/>
            <person name="Koehrsen M."/>
            <person name="Alvarado L."/>
            <person name="Berlin A."/>
            <person name="Chapman S.B."/>
            <person name="Chen Z."/>
            <person name="Freedman E."/>
            <person name="Gellesch M."/>
            <person name="Goldberg J."/>
            <person name="Griggs A."/>
            <person name="Gujja S."/>
            <person name="Heilman E.R."/>
            <person name="Heiman D."/>
            <person name="Hepburn T."/>
            <person name="Howarth C."/>
            <person name="Jen D."/>
            <person name="Larson L."/>
            <person name="Mehta T."/>
            <person name="Neiman D."/>
            <person name="Pearson M."/>
            <person name="Roberts A."/>
            <person name="Saif S."/>
            <person name="Shea T."/>
            <person name="Shenoy N."/>
            <person name="Sisk P."/>
            <person name="Stolte C."/>
            <person name="Sykes S."/>
            <person name="Walk T."/>
            <person name="White J."/>
            <person name="Yandava C."/>
            <person name="Haas B."/>
            <person name="Nusbaum C."/>
            <person name="Birren B."/>
        </authorList>
    </citation>
    <scope>NUCLEOTIDE SEQUENCE</scope>
    <source>
        <strain evidence="9">ATCC 64411</strain>
    </source>
</reference>
<dbReference type="EnsemblFungi" id="MAPG_04569T0">
    <property type="protein sequence ID" value="MAPG_04569T0"/>
    <property type="gene ID" value="MAPG_04569"/>
</dbReference>
<keyword evidence="3 7" id="KW-0592">Phosphate transport</keyword>
<dbReference type="InterPro" id="IPR001204">
    <property type="entry name" value="Phos_transporter"/>
</dbReference>
<dbReference type="Pfam" id="PF01384">
    <property type="entry name" value="PHO4"/>
    <property type="match status" value="1"/>
</dbReference>
<dbReference type="GO" id="GO:0005315">
    <property type="term" value="F:phosphate transmembrane transporter activity"/>
    <property type="evidence" value="ECO:0007669"/>
    <property type="project" value="InterPro"/>
</dbReference>
<evidence type="ECO:0000313" key="10">
    <source>
        <dbReference type="EnsemblFungi" id="MAPG_04569T0"/>
    </source>
</evidence>
<dbReference type="STRING" id="644358.A0A0C4DX31"/>
<evidence type="ECO:0000313" key="9">
    <source>
        <dbReference type="EMBL" id="KLU85546.1"/>
    </source>
</evidence>
<evidence type="ECO:0000256" key="8">
    <source>
        <dbReference type="SAM" id="MobiDB-lite"/>
    </source>
</evidence>
<dbReference type="GO" id="GO:0016020">
    <property type="term" value="C:membrane"/>
    <property type="evidence" value="ECO:0007669"/>
    <property type="project" value="UniProtKB-SubCell"/>
</dbReference>
<feature type="transmembrane region" description="Helical" evidence="7">
    <location>
        <begin position="48"/>
        <end position="67"/>
    </location>
</feature>
<evidence type="ECO:0000256" key="5">
    <source>
        <dbReference type="ARBA" id="ARBA00022989"/>
    </source>
</evidence>
<feature type="transmembrane region" description="Helical" evidence="7">
    <location>
        <begin position="150"/>
        <end position="173"/>
    </location>
</feature>
<feature type="transmembrane region" description="Helical" evidence="7">
    <location>
        <begin position="523"/>
        <end position="542"/>
    </location>
</feature>
<dbReference type="AlphaFoldDB" id="A0A0C4DX31"/>
<dbReference type="PANTHER" id="PTHR11101">
    <property type="entry name" value="PHOSPHATE TRANSPORTER"/>
    <property type="match status" value="1"/>
</dbReference>
<dbReference type="OrthoDB" id="260807at2759"/>
<comment type="function">
    <text evidence="7">Sodium-phosphate symporter.</text>
</comment>
<reference evidence="9" key="3">
    <citation type="submission" date="2011-03" db="EMBL/GenBank/DDBJ databases">
        <title>Annotation of Magnaporthe poae ATCC 64411.</title>
        <authorList>
            <person name="Ma L.-J."/>
            <person name="Dead R."/>
            <person name="Young S.K."/>
            <person name="Zeng Q."/>
            <person name="Gargeya S."/>
            <person name="Fitzgerald M."/>
            <person name="Haas B."/>
            <person name="Abouelleil A."/>
            <person name="Alvarado L."/>
            <person name="Arachchi H.M."/>
            <person name="Berlin A."/>
            <person name="Brown A."/>
            <person name="Chapman S.B."/>
            <person name="Chen Z."/>
            <person name="Dunbar C."/>
            <person name="Freedman E."/>
            <person name="Gearin G."/>
            <person name="Gellesch M."/>
            <person name="Goldberg J."/>
            <person name="Griggs A."/>
            <person name="Gujja S."/>
            <person name="Heiman D."/>
            <person name="Howarth C."/>
            <person name="Larson L."/>
            <person name="Lui A."/>
            <person name="MacDonald P.J.P."/>
            <person name="Mehta T."/>
            <person name="Montmayeur A."/>
            <person name="Murphy C."/>
            <person name="Neiman D."/>
            <person name="Pearson M."/>
            <person name="Priest M."/>
            <person name="Roberts A."/>
            <person name="Saif S."/>
            <person name="Shea T."/>
            <person name="Shenoy N."/>
            <person name="Sisk P."/>
            <person name="Stolte C."/>
            <person name="Sykes S."/>
            <person name="Yandava C."/>
            <person name="Wortman J."/>
            <person name="Nusbaum C."/>
            <person name="Birren B."/>
        </authorList>
    </citation>
    <scope>NUCLEOTIDE SEQUENCE</scope>
    <source>
        <strain evidence="9">ATCC 64411</strain>
    </source>
</reference>
<feature type="transmembrane region" description="Helical" evidence="7">
    <location>
        <begin position="459"/>
        <end position="476"/>
    </location>
</feature>
<name>A0A0C4DX31_MAGP6</name>
<evidence type="ECO:0000256" key="2">
    <source>
        <dbReference type="ARBA" id="ARBA00022448"/>
    </source>
</evidence>
<reference evidence="10" key="4">
    <citation type="journal article" date="2015" name="G3 (Bethesda)">
        <title>Genome sequences of three phytopathogenic species of the Magnaporthaceae family of fungi.</title>
        <authorList>
            <person name="Okagaki L.H."/>
            <person name="Nunes C.C."/>
            <person name="Sailsbery J."/>
            <person name="Clay B."/>
            <person name="Brown D."/>
            <person name="John T."/>
            <person name="Oh Y."/>
            <person name="Young N."/>
            <person name="Fitzgerald M."/>
            <person name="Haas B.J."/>
            <person name="Zeng Q."/>
            <person name="Young S."/>
            <person name="Adiconis X."/>
            <person name="Fan L."/>
            <person name="Levin J.Z."/>
            <person name="Mitchell T.K."/>
            <person name="Okubara P.A."/>
            <person name="Farman M.L."/>
            <person name="Kohn L.M."/>
            <person name="Birren B."/>
            <person name="Ma L.-J."/>
            <person name="Dean R.A."/>
        </authorList>
    </citation>
    <scope>NUCLEOTIDE SEQUENCE</scope>
    <source>
        <strain evidence="10">ATCC 64411 / 73-15</strain>
    </source>
</reference>
<feature type="transmembrane region" description="Helical" evidence="7">
    <location>
        <begin position="549"/>
        <end position="571"/>
    </location>
</feature>
<dbReference type="GO" id="GO:0035435">
    <property type="term" value="P:phosphate ion transmembrane transport"/>
    <property type="evidence" value="ECO:0007669"/>
    <property type="project" value="TreeGrafter"/>
</dbReference>
<feature type="transmembrane region" description="Helical" evidence="7">
    <location>
        <begin position="215"/>
        <end position="238"/>
    </location>
</feature>
<sequence length="577" mass="62038">MAVLEQYSWIIGIISVALCASSFGNGANDVANAYANSVAARTMTMPQVGILAMFTEFFGAVVLGSRVTGTIKNDVIDLGRFRASPSVLILAMGCVEMASAGFLLVATKLGFPVSTTQSVVGALVGAGIAANSQISWGWKKGSVSQIAASWVVAPLIAAAISAALFGTLKFAVLERKNSFEKAMRAIPFYLAFTASMLALFMTVEAPGAPSLEDLGAGTAVGIVVGVFVGVLALSYIFFVPYAHRRLVMEDSRIRARHMILGPLLRRENPPIFWPAKGDAVVVDHYATAEPVADNTASGDPEKAKASTADSSNNSSSSENRADDLERGQQQQQQQQQAETARVQRYKRKPEPEERFLGPTAHLPMYNPRRLWSYVKYWLLQGVTRDCVTHAATELEAVHGRARRYDNRIEHLWTYAQIPSAVMMSIAHGSNDVANAIGPWVAAYQTYRTGVVSEDTDTPVWILVVAGFLLGFGFWCMGHHIVSAMGNRLTQLSPTRGFSMELGAAITVLMASRLALPISTTQTLMGAVCGVGLMNMDAGAVNWRQIAKIALGWILTLPCAGLLSGLLFAMALNTPHFA</sequence>
<keyword evidence="2 7" id="KW-0813">Transport</keyword>
<keyword evidence="5 7" id="KW-1133">Transmembrane helix</keyword>
<keyword evidence="4 7" id="KW-0812">Transmembrane</keyword>
<proteinExistence type="inferred from homology"/>
<evidence type="ECO:0000256" key="3">
    <source>
        <dbReference type="ARBA" id="ARBA00022592"/>
    </source>
</evidence>
<evidence type="ECO:0000256" key="4">
    <source>
        <dbReference type="ARBA" id="ARBA00022692"/>
    </source>
</evidence>
<organism evidence="10 11">
    <name type="scientific">Magnaporthiopsis poae (strain ATCC 64411 / 73-15)</name>
    <name type="common">Kentucky bluegrass fungus</name>
    <name type="synonym">Magnaporthe poae</name>
    <dbReference type="NCBI Taxonomy" id="644358"/>
    <lineage>
        <taxon>Eukaryota</taxon>
        <taxon>Fungi</taxon>
        <taxon>Dikarya</taxon>
        <taxon>Ascomycota</taxon>
        <taxon>Pezizomycotina</taxon>
        <taxon>Sordariomycetes</taxon>
        <taxon>Sordariomycetidae</taxon>
        <taxon>Magnaporthales</taxon>
        <taxon>Magnaporthaceae</taxon>
        <taxon>Magnaporthiopsis</taxon>
    </lineage>
</organism>
<feature type="transmembrane region" description="Helical" evidence="7">
    <location>
        <begin position="87"/>
        <end position="107"/>
    </location>
</feature>
<feature type="transmembrane region" description="Helical" evidence="7">
    <location>
        <begin position="185"/>
        <end position="203"/>
    </location>
</feature>
<protein>
    <recommendedName>
        <fullName evidence="7">Phosphate transporter</fullName>
    </recommendedName>
</protein>
<comment type="subcellular location">
    <subcellularLocation>
        <location evidence="1 7">Membrane</location>
        <topology evidence="1 7">Multi-pass membrane protein</topology>
    </subcellularLocation>
</comment>
<reference evidence="10" key="5">
    <citation type="submission" date="2015-06" db="UniProtKB">
        <authorList>
            <consortium name="EnsemblFungi"/>
        </authorList>
    </citation>
    <scope>IDENTIFICATION</scope>
    <source>
        <strain evidence="10">ATCC 64411</strain>
    </source>
</reference>
<dbReference type="EMBL" id="GL876968">
    <property type="protein sequence ID" value="KLU85546.1"/>
    <property type="molecule type" value="Genomic_DNA"/>
</dbReference>
<gene>
    <name evidence="9" type="ORF">MAPG_04569</name>
</gene>
<accession>A0A0C4DX31</accession>
<evidence type="ECO:0000256" key="1">
    <source>
        <dbReference type="ARBA" id="ARBA00004141"/>
    </source>
</evidence>
<keyword evidence="6 7" id="KW-0472">Membrane</keyword>
<evidence type="ECO:0000313" key="11">
    <source>
        <dbReference type="Proteomes" id="UP000011715"/>
    </source>
</evidence>
<dbReference type="eggNOG" id="KOG2493">
    <property type="taxonomic scope" value="Eukaryota"/>
</dbReference>
<keyword evidence="11" id="KW-1185">Reference proteome</keyword>
<feature type="transmembrane region" description="Helical" evidence="7">
    <location>
        <begin position="119"/>
        <end position="138"/>
    </location>
</feature>
<dbReference type="Proteomes" id="UP000011715">
    <property type="component" value="Unassembled WGS sequence"/>
</dbReference>
<feature type="transmembrane region" description="Helical" evidence="7">
    <location>
        <begin position="6"/>
        <end position="27"/>
    </location>
</feature>
<reference evidence="11" key="1">
    <citation type="submission" date="2010-05" db="EMBL/GenBank/DDBJ databases">
        <title>The genome sequence of Magnaporthe poae strain ATCC 64411.</title>
        <authorList>
            <person name="Ma L.-J."/>
            <person name="Dead R."/>
            <person name="Young S."/>
            <person name="Zeng Q."/>
            <person name="Koehrsen M."/>
            <person name="Alvarado L."/>
            <person name="Berlin A."/>
            <person name="Chapman S.B."/>
            <person name="Chen Z."/>
            <person name="Freedman E."/>
            <person name="Gellesch M."/>
            <person name="Goldberg J."/>
            <person name="Griggs A."/>
            <person name="Gujja S."/>
            <person name="Heilman E.R."/>
            <person name="Heiman D."/>
            <person name="Hepburn T."/>
            <person name="Howarth C."/>
            <person name="Jen D."/>
            <person name="Larson L."/>
            <person name="Mehta T."/>
            <person name="Neiman D."/>
            <person name="Pearson M."/>
            <person name="Roberts A."/>
            <person name="Saif S."/>
            <person name="Shea T."/>
            <person name="Shenoy N."/>
            <person name="Sisk P."/>
            <person name="Stolte C."/>
            <person name="Sykes S."/>
            <person name="Walk T."/>
            <person name="White J."/>
            <person name="Yandava C."/>
            <person name="Haas B."/>
            <person name="Nusbaum C."/>
            <person name="Birren B."/>
        </authorList>
    </citation>
    <scope>NUCLEOTIDE SEQUENCE [LARGE SCALE GENOMIC DNA]</scope>
    <source>
        <strain evidence="11">ATCC 64411 / 73-15</strain>
    </source>
</reference>
<feature type="compositionally biased region" description="Low complexity" evidence="8">
    <location>
        <begin position="305"/>
        <end position="318"/>
    </location>
</feature>
<evidence type="ECO:0000256" key="6">
    <source>
        <dbReference type="ARBA" id="ARBA00023136"/>
    </source>
</evidence>
<dbReference type="OMA" id="AGFWFFG"/>
<comment type="similarity">
    <text evidence="7">Belongs to the inorganic phosphate transporter (PiT) (TC 2.A.20) family.</text>
</comment>
<evidence type="ECO:0000256" key="7">
    <source>
        <dbReference type="RuleBase" id="RU363058"/>
    </source>
</evidence>
<dbReference type="VEuPathDB" id="FungiDB:MAPG_04569"/>